<dbReference type="RefSeq" id="WP_274493489.1">
    <property type="nucleotide sequence ID" value="NZ_CP118166.1"/>
</dbReference>
<protein>
    <submittedName>
        <fullName evidence="3">Terminase large subunit</fullName>
    </submittedName>
</protein>
<name>A0AAF0CH81_9PROT</name>
<proteinExistence type="predicted"/>
<evidence type="ECO:0000259" key="1">
    <source>
        <dbReference type="Pfam" id="PF03354"/>
    </source>
</evidence>
<dbReference type="InterPro" id="IPR027417">
    <property type="entry name" value="P-loop_NTPase"/>
</dbReference>
<evidence type="ECO:0000259" key="2">
    <source>
        <dbReference type="Pfam" id="PF20441"/>
    </source>
</evidence>
<accession>A0AAF0CH81</accession>
<reference evidence="3" key="1">
    <citation type="submission" date="2023-02" db="EMBL/GenBank/DDBJ databases">
        <title>Genome sequence of Hyphococcus flavus.</title>
        <authorList>
            <person name="Rong J.-C."/>
            <person name="Zhao Q."/>
            <person name="Yi M."/>
            <person name="Wu J.-Y."/>
        </authorList>
    </citation>
    <scope>NUCLEOTIDE SEQUENCE</scope>
    <source>
        <strain evidence="3">MCCC 1K03223</strain>
    </source>
</reference>
<evidence type="ECO:0000313" key="3">
    <source>
        <dbReference type="EMBL" id="WDI31602.1"/>
    </source>
</evidence>
<dbReference type="KEGG" id="hfl:PUV54_00140"/>
<dbReference type="Gene3D" id="3.40.50.300">
    <property type="entry name" value="P-loop containing nucleotide triphosphate hydrolases"/>
    <property type="match status" value="1"/>
</dbReference>
<organism evidence="3 4">
    <name type="scientific">Hyphococcus flavus</name>
    <dbReference type="NCBI Taxonomy" id="1866326"/>
    <lineage>
        <taxon>Bacteria</taxon>
        <taxon>Pseudomonadati</taxon>
        <taxon>Pseudomonadota</taxon>
        <taxon>Alphaproteobacteria</taxon>
        <taxon>Parvularculales</taxon>
        <taxon>Parvularculaceae</taxon>
        <taxon>Hyphococcus</taxon>
    </lineage>
</organism>
<dbReference type="Pfam" id="PF20441">
    <property type="entry name" value="TerL_nuclease"/>
    <property type="match status" value="1"/>
</dbReference>
<dbReference type="AlphaFoldDB" id="A0AAF0CH81"/>
<dbReference type="PANTHER" id="PTHR41287:SF1">
    <property type="entry name" value="PROTEIN YMFN"/>
    <property type="match status" value="1"/>
</dbReference>
<feature type="domain" description="Terminase large subunit-like endonuclease" evidence="2">
    <location>
        <begin position="249"/>
        <end position="551"/>
    </location>
</feature>
<evidence type="ECO:0000313" key="4">
    <source>
        <dbReference type="Proteomes" id="UP001214043"/>
    </source>
</evidence>
<dbReference type="Proteomes" id="UP001214043">
    <property type="component" value="Chromosome"/>
</dbReference>
<gene>
    <name evidence="3" type="ORF">PUV54_00140</name>
</gene>
<feature type="domain" description="Terminase large subunit-like ATPase" evidence="1">
    <location>
        <begin position="74"/>
        <end position="228"/>
    </location>
</feature>
<dbReference type="GO" id="GO:0004519">
    <property type="term" value="F:endonuclease activity"/>
    <property type="evidence" value="ECO:0007669"/>
    <property type="project" value="InterPro"/>
</dbReference>
<keyword evidence="4" id="KW-1185">Reference proteome</keyword>
<dbReference type="InterPro" id="IPR005021">
    <property type="entry name" value="Terminase_largesu-like"/>
</dbReference>
<dbReference type="Pfam" id="PF03354">
    <property type="entry name" value="TerL_ATPase"/>
    <property type="match status" value="1"/>
</dbReference>
<dbReference type="PANTHER" id="PTHR41287">
    <property type="match status" value="1"/>
</dbReference>
<dbReference type="EMBL" id="CP118166">
    <property type="protein sequence ID" value="WDI31602.1"/>
    <property type="molecule type" value="Genomic_DNA"/>
</dbReference>
<sequence>MAVAADMATPERPPGVHAAAVYDHDGGRWIDGAYWFDEKAADRVVDFFANKLKLTTGRWAGKPFILEPWQANDIIRPMYGWKREDGTRRYRRVFVWVPRKNGKTELAAGVALVALLGDGEIGGQVYSIASNKDQAELVFNQATMMIAHSPELQDALEPYKASIYCPELLASFKPLSGKASGKHGFNMSGLIGDEIHEWKDGELYLFVHDSADARDQPIEFLISTAGKRGTYGQEVFDECEAIAKGEIEDPETLVVIYAAEPEDDWQAEETWRKANPNLGVSKKLEAMRANAKRAARLPRLENHFKNYHLNLWTDQAVLWLPIDSVDDAGNRYGWDHCKGPIDWRAIEAGLVGKTCYGGLDISSTADLSALIWWFPKQEMLETPVMIARFWKPELLVEEHTKRDRIDYAGHVENGALLTTPGNVIDYAFLRRQVIEDATKFKVAHTNNLNRKPHEGGLAIDRWNATETAVKLQQEGIPVAFYGQGYASMSAPAKELERLVMSNGFHHGGQPLLREHAKAVAIEQDAAENIKPSKDKSTKRIDGIAAACGAIGISARIETVTTSPWNDEDFRIAV</sequence>
<dbReference type="InterPro" id="IPR046461">
    <property type="entry name" value="TerL_ATPase"/>
</dbReference>
<dbReference type="InterPro" id="IPR046462">
    <property type="entry name" value="TerL_nuclease"/>
</dbReference>